<dbReference type="EMBL" id="UINC01063285">
    <property type="protein sequence ID" value="SVB90760.1"/>
    <property type="molecule type" value="Genomic_DNA"/>
</dbReference>
<sequence>YVGEWHKHPGMFDQPSCTDLETMKLITEDDNTKDVLAIIATTPHPNEKSIAGEIVQTNFYYYQRGMSDFVEVVPEVIHAPALKGPQKKVKKLNLDVEKIIDLIKEGKPLELEGNLTDNGTVNIISEQSIINPVQANIMFNQNDGVEVSLNNSTCDLLVDISINNMRINAKAWQLDDNTGETVEIAVDLIDLKDSLFKRLGSLGIKENLFDKKIALLGLGSVGSVAAAQFVKAGLSNLTLIDPDTLEIHNIIRHLCDLTDLGRFKADAVKDKLLAINPELSITTFKNDFVQDYDKISKHLEEIDLLVISTDTPDSRQLANLTSVSLNIPAIYISLHERARTGKVMRIVPGVTGCRHCIGDGRWGSEFTPGVTDYSDSDDVRDIYFQPGLDTDINLVTMLGVRMAISSLLHPDEAVVPELNTNFIMWNGYPGEYDSLITVGSDLGLPKNKSCEICGPKSGE</sequence>
<dbReference type="InterPro" id="IPR000594">
    <property type="entry name" value="ThiF_NAD_FAD-bd"/>
</dbReference>
<dbReference type="CDD" id="cd01483">
    <property type="entry name" value="E1_enzyme_family"/>
    <property type="match status" value="1"/>
</dbReference>
<evidence type="ECO:0000313" key="2">
    <source>
        <dbReference type="EMBL" id="SVB90760.1"/>
    </source>
</evidence>
<feature type="domain" description="THIF-type NAD/FAD binding fold" evidence="1">
    <location>
        <begin position="205"/>
        <end position="359"/>
    </location>
</feature>
<dbReference type="SUPFAM" id="SSF69572">
    <property type="entry name" value="Activating enzymes of the ubiquitin-like proteins"/>
    <property type="match status" value="1"/>
</dbReference>
<proteinExistence type="predicted"/>
<reference evidence="2" key="1">
    <citation type="submission" date="2018-05" db="EMBL/GenBank/DDBJ databases">
        <authorList>
            <person name="Lanie J.A."/>
            <person name="Ng W.-L."/>
            <person name="Kazmierczak K.M."/>
            <person name="Andrzejewski T.M."/>
            <person name="Davidsen T.M."/>
            <person name="Wayne K.J."/>
            <person name="Tettelin H."/>
            <person name="Glass J.I."/>
            <person name="Rusch D."/>
            <person name="Podicherti R."/>
            <person name="Tsui H.-C.T."/>
            <person name="Winkler M.E."/>
        </authorList>
    </citation>
    <scope>NUCLEOTIDE SEQUENCE</scope>
</reference>
<feature type="non-terminal residue" evidence="2">
    <location>
        <position position="1"/>
    </location>
</feature>
<accession>A0A382HTY9</accession>
<dbReference type="Gene3D" id="3.40.50.720">
    <property type="entry name" value="NAD(P)-binding Rossmann-like Domain"/>
    <property type="match status" value="1"/>
</dbReference>
<dbReference type="InterPro" id="IPR035985">
    <property type="entry name" value="Ubiquitin-activating_enz"/>
</dbReference>
<dbReference type="GO" id="GO:0061504">
    <property type="term" value="P:cyclic threonylcarbamoyladenosine biosynthetic process"/>
    <property type="evidence" value="ECO:0007669"/>
    <property type="project" value="TreeGrafter"/>
</dbReference>
<organism evidence="2">
    <name type="scientific">marine metagenome</name>
    <dbReference type="NCBI Taxonomy" id="408172"/>
    <lineage>
        <taxon>unclassified sequences</taxon>
        <taxon>metagenomes</taxon>
        <taxon>ecological metagenomes</taxon>
    </lineage>
</organism>
<name>A0A382HTY9_9ZZZZ</name>
<dbReference type="GO" id="GO:0008641">
    <property type="term" value="F:ubiquitin-like modifier activating enzyme activity"/>
    <property type="evidence" value="ECO:0007669"/>
    <property type="project" value="InterPro"/>
</dbReference>
<gene>
    <name evidence="2" type="ORF">METZ01_LOCUS243614</name>
</gene>
<dbReference type="GO" id="GO:0061503">
    <property type="term" value="F:tRNA threonylcarbamoyladenosine dehydratase"/>
    <property type="evidence" value="ECO:0007669"/>
    <property type="project" value="TreeGrafter"/>
</dbReference>
<dbReference type="AlphaFoldDB" id="A0A382HTY9"/>
<feature type="non-terminal residue" evidence="2">
    <location>
        <position position="459"/>
    </location>
</feature>
<evidence type="ECO:0000259" key="1">
    <source>
        <dbReference type="Pfam" id="PF00899"/>
    </source>
</evidence>
<dbReference type="PANTHER" id="PTHR43267">
    <property type="entry name" value="TRNA THREONYLCARBAMOYLADENOSINE DEHYDRATASE"/>
    <property type="match status" value="1"/>
</dbReference>
<dbReference type="PANTHER" id="PTHR43267:SF1">
    <property type="entry name" value="TRNA THREONYLCARBAMOYLADENOSINE DEHYDRATASE"/>
    <property type="match status" value="1"/>
</dbReference>
<protein>
    <recommendedName>
        <fullName evidence="1">THIF-type NAD/FAD binding fold domain-containing protein</fullName>
    </recommendedName>
</protein>
<dbReference type="Pfam" id="PF00899">
    <property type="entry name" value="ThiF"/>
    <property type="match status" value="1"/>
</dbReference>
<dbReference type="InterPro" id="IPR045886">
    <property type="entry name" value="ThiF/MoeB/HesA"/>
</dbReference>